<dbReference type="InterPro" id="IPR011006">
    <property type="entry name" value="CheY-like_superfamily"/>
</dbReference>
<reference evidence="4 5" key="1">
    <citation type="submission" date="2020-07" db="EMBL/GenBank/DDBJ databases">
        <title>Whole genome sequence of Sphingobium yanoikuyae A3.</title>
        <authorList>
            <person name="Han S.-S."/>
        </authorList>
    </citation>
    <scope>NUCLEOTIDE SEQUENCE [LARGE SCALE GENOMIC DNA]</scope>
    <source>
        <strain evidence="4 5">A3</strain>
    </source>
</reference>
<dbReference type="InterPro" id="IPR050595">
    <property type="entry name" value="Bact_response_regulator"/>
</dbReference>
<dbReference type="SUPFAM" id="SSF52172">
    <property type="entry name" value="CheY-like"/>
    <property type="match status" value="1"/>
</dbReference>
<feature type="domain" description="Response regulatory" evidence="3">
    <location>
        <begin position="14"/>
        <end position="127"/>
    </location>
</feature>
<proteinExistence type="predicted"/>
<dbReference type="Pfam" id="PF00072">
    <property type="entry name" value="Response_reg"/>
    <property type="match status" value="1"/>
</dbReference>
<dbReference type="Gene3D" id="3.40.50.2300">
    <property type="match status" value="1"/>
</dbReference>
<dbReference type="SMART" id="SM00448">
    <property type="entry name" value="REC"/>
    <property type="match status" value="1"/>
</dbReference>
<evidence type="ECO:0000256" key="2">
    <source>
        <dbReference type="PROSITE-ProRule" id="PRU00169"/>
    </source>
</evidence>
<evidence type="ECO:0000313" key="4">
    <source>
        <dbReference type="EMBL" id="QNG48802.1"/>
    </source>
</evidence>
<dbReference type="PANTHER" id="PTHR44591">
    <property type="entry name" value="STRESS RESPONSE REGULATOR PROTEIN 1"/>
    <property type="match status" value="1"/>
</dbReference>
<dbReference type="PANTHER" id="PTHR44591:SF25">
    <property type="entry name" value="CHEMOTAXIS TWO-COMPONENT RESPONSE REGULATOR"/>
    <property type="match status" value="1"/>
</dbReference>
<sequence>MPDPISSTKQERPYILLVAEESALRRSLQLTLRARGYDVRAFASCAHALADPTVLQATCLITDHHMAEMSGVDLLRALRAAGWHRPAILLTTQRAAYFQQQQQALFADILQKPILEHRLCTCVDHATKEC</sequence>
<evidence type="ECO:0000256" key="1">
    <source>
        <dbReference type="ARBA" id="ARBA00022553"/>
    </source>
</evidence>
<feature type="modified residue" description="4-aspartylphosphate" evidence="2">
    <location>
        <position position="63"/>
    </location>
</feature>
<dbReference type="InterPro" id="IPR001789">
    <property type="entry name" value="Sig_transdc_resp-reg_receiver"/>
</dbReference>
<dbReference type="AlphaFoldDB" id="A0A9X7UIV9"/>
<protein>
    <submittedName>
        <fullName evidence="4">Response regulator</fullName>
    </submittedName>
</protein>
<dbReference type="Proteomes" id="UP000515377">
    <property type="component" value="Chromosome"/>
</dbReference>
<evidence type="ECO:0000259" key="3">
    <source>
        <dbReference type="PROSITE" id="PS50110"/>
    </source>
</evidence>
<dbReference type="PROSITE" id="PS50110">
    <property type="entry name" value="RESPONSE_REGULATORY"/>
    <property type="match status" value="1"/>
</dbReference>
<evidence type="ECO:0000313" key="5">
    <source>
        <dbReference type="Proteomes" id="UP000515377"/>
    </source>
</evidence>
<dbReference type="GO" id="GO:0000160">
    <property type="term" value="P:phosphorelay signal transduction system"/>
    <property type="evidence" value="ECO:0007669"/>
    <property type="project" value="InterPro"/>
</dbReference>
<name>A0A9X7UIV9_SPHYA</name>
<gene>
    <name evidence="4" type="ORF">H3V42_15595</name>
</gene>
<accession>A0A9X7UIV9</accession>
<dbReference type="EMBL" id="CP060122">
    <property type="protein sequence ID" value="QNG48802.1"/>
    <property type="molecule type" value="Genomic_DNA"/>
</dbReference>
<keyword evidence="1 2" id="KW-0597">Phosphoprotein</keyword>
<organism evidence="4 5">
    <name type="scientific">Sphingobium yanoikuyae</name>
    <name type="common">Sphingomonas yanoikuyae</name>
    <dbReference type="NCBI Taxonomy" id="13690"/>
    <lineage>
        <taxon>Bacteria</taxon>
        <taxon>Pseudomonadati</taxon>
        <taxon>Pseudomonadota</taxon>
        <taxon>Alphaproteobacteria</taxon>
        <taxon>Sphingomonadales</taxon>
        <taxon>Sphingomonadaceae</taxon>
        <taxon>Sphingobium</taxon>
    </lineage>
</organism>